<evidence type="ECO:0000313" key="2">
    <source>
        <dbReference type="EMBL" id="MBW88225.1"/>
    </source>
</evidence>
<sequence>MICFLDLSFVLLQVCNLISLPVQSSMLGDSLKVIFYAIKLHLCSLQEFRVGRELW</sequence>
<evidence type="ECO:0000256" key="1">
    <source>
        <dbReference type="SAM" id="SignalP"/>
    </source>
</evidence>
<feature type="signal peptide" evidence="1">
    <location>
        <begin position="1"/>
        <end position="17"/>
    </location>
</feature>
<reference evidence="2" key="1">
    <citation type="submission" date="2018-02" db="EMBL/GenBank/DDBJ databases">
        <title>Rhizophora mucronata_Transcriptome.</title>
        <authorList>
            <person name="Meera S.P."/>
            <person name="Sreeshan A."/>
            <person name="Augustine A."/>
        </authorList>
    </citation>
    <scope>NUCLEOTIDE SEQUENCE</scope>
    <source>
        <tissue evidence="2">Leaf</tissue>
    </source>
</reference>
<keyword evidence="1" id="KW-0732">Signal</keyword>
<name>A0A2P2J449_RHIMU</name>
<proteinExistence type="predicted"/>
<feature type="chain" id="PRO_5015158673" evidence="1">
    <location>
        <begin position="18"/>
        <end position="55"/>
    </location>
</feature>
<accession>A0A2P2J449</accession>
<organism evidence="2">
    <name type="scientific">Rhizophora mucronata</name>
    <name type="common">Asiatic mangrove</name>
    <dbReference type="NCBI Taxonomy" id="61149"/>
    <lineage>
        <taxon>Eukaryota</taxon>
        <taxon>Viridiplantae</taxon>
        <taxon>Streptophyta</taxon>
        <taxon>Embryophyta</taxon>
        <taxon>Tracheophyta</taxon>
        <taxon>Spermatophyta</taxon>
        <taxon>Magnoliopsida</taxon>
        <taxon>eudicotyledons</taxon>
        <taxon>Gunneridae</taxon>
        <taxon>Pentapetalae</taxon>
        <taxon>rosids</taxon>
        <taxon>fabids</taxon>
        <taxon>Malpighiales</taxon>
        <taxon>Rhizophoraceae</taxon>
        <taxon>Rhizophora</taxon>
    </lineage>
</organism>
<protein>
    <submittedName>
        <fullName evidence="2">Uncharacterized protein</fullName>
    </submittedName>
</protein>
<dbReference type="EMBL" id="GGEC01007742">
    <property type="protein sequence ID" value="MBW88225.1"/>
    <property type="molecule type" value="Transcribed_RNA"/>
</dbReference>
<dbReference type="AlphaFoldDB" id="A0A2P2J449"/>